<feature type="compositionally biased region" description="Gly residues" evidence="1">
    <location>
        <begin position="188"/>
        <end position="201"/>
    </location>
</feature>
<comment type="caution">
    <text evidence="3">The sequence shown here is derived from an EMBL/GenBank/DDBJ whole genome shotgun (WGS) entry which is preliminary data.</text>
</comment>
<feature type="compositionally biased region" description="Low complexity" evidence="1">
    <location>
        <begin position="202"/>
        <end position="222"/>
    </location>
</feature>
<keyword evidence="2" id="KW-0812">Transmembrane</keyword>
<feature type="region of interest" description="Disordered" evidence="1">
    <location>
        <begin position="157"/>
        <end position="222"/>
    </location>
</feature>
<evidence type="ECO:0008006" key="5">
    <source>
        <dbReference type="Google" id="ProtNLM"/>
    </source>
</evidence>
<gene>
    <name evidence="3" type="ORF">AQJ66_13070</name>
</gene>
<keyword evidence="2" id="KW-0472">Membrane</keyword>
<sequence>MADEHDKWLNRETAERLLRGESLEAVDAAARDQAERLTEALGALSAQAAPATGELPGEQSALAAFRKAREAAEAERTAAALGDGTPGSRSGASARGADAGLVRIGAGGRTGIRSRRPRWARPVRLALAAAVAAGTLGGVAMAAGGVLPVPFHDERPAPAASVSAGHTPAHPLTSPSAPAPEGLAPGAGTPGTGGTPGGGPSGHAPGTRPGTTPGAPAGTPGAWWQEAGAACRDIRDGKELGAGRRQALEGLAGGPARVTAYCKSVLAGRYTAGGQNGNGGGNGNGNGTGNGTGGQGNSGGANGGGNGGGKSTGTGNGNGTGGKGKGKGTGNGQGGDDDTHRGLGEGKGQGHGGGRGHGSGGHRPDGVTSPAPTRLAPPARGRGARAPMPSPSPSYTTL</sequence>
<evidence type="ECO:0000313" key="4">
    <source>
        <dbReference type="Proteomes" id="UP000053024"/>
    </source>
</evidence>
<dbReference type="Proteomes" id="UP000053024">
    <property type="component" value="Unassembled WGS sequence"/>
</dbReference>
<dbReference type="RefSeq" id="WP_061920428.1">
    <property type="nucleotide sequence ID" value="NZ_JBEYBH010000006.1"/>
</dbReference>
<accession>A0A124I4A4</accession>
<evidence type="ECO:0000256" key="1">
    <source>
        <dbReference type="SAM" id="MobiDB-lite"/>
    </source>
</evidence>
<feature type="compositionally biased region" description="Gly residues" evidence="1">
    <location>
        <begin position="345"/>
        <end position="361"/>
    </location>
</feature>
<organism evidence="3 4">
    <name type="scientific">Streptomyces bungoensis</name>
    <dbReference type="NCBI Taxonomy" id="285568"/>
    <lineage>
        <taxon>Bacteria</taxon>
        <taxon>Bacillati</taxon>
        <taxon>Actinomycetota</taxon>
        <taxon>Actinomycetes</taxon>
        <taxon>Kitasatosporales</taxon>
        <taxon>Streptomycetaceae</taxon>
        <taxon>Streptomyces</taxon>
    </lineage>
</organism>
<dbReference type="AlphaFoldDB" id="A0A124I4A4"/>
<feature type="compositionally biased region" description="Low complexity" evidence="1">
    <location>
        <begin position="366"/>
        <end position="387"/>
    </location>
</feature>
<feature type="compositionally biased region" description="Low complexity" evidence="1">
    <location>
        <begin position="174"/>
        <end position="187"/>
    </location>
</feature>
<dbReference type="EMBL" id="LMWX01000018">
    <property type="protein sequence ID" value="KUN85874.1"/>
    <property type="molecule type" value="Genomic_DNA"/>
</dbReference>
<feature type="compositionally biased region" description="Gly residues" evidence="1">
    <location>
        <begin position="281"/>
        <end position="334"/>
    </location>
</feature>
<reference evidence="3 4" key="1">
    <citation type="submission" date="2015-10" db="EMBL/GenBank/DDBJ databases">
        <title>Draft genome sequence of Streptomyces bungoensis DSM 41781, type strain for the species Streptomyces bungoensis.</title>
        <authorList>
            <person name="Ruckert C."/>
            <person name="Winkler A."/>
            <person name="Kalinowski J."/>
            <person name="Kampfer P."/>
            <person name="Glaeser S."/>
        </authorList>
    </citation>
    <scope>NUCLEOTIDE SEQUENCE [LARGE SCALE GENOMIC DNA]</scope>
    <source>
        <strain evidence="3 4">DSM 41781</strain>
    </source>
</reference>
<keyword evidence="2" id="KW-1133">Transmembrane helix</keyword>
<feature type="transmembrane region" description="Helical" evidence="2">
    <location>
        <begin position="125"/>
        <end position="147"/>
    </location>
</feature>
<keyword evidence="4" id="KW-1185">Reference proteome</keyword>
<evidence type="ECO:0000256" key="2">
    <source>
        <dbReference type="SAM" id="Phobius"/>
    </source>
</evidence>
<dbReference type="STRING" id="285568.AQJ66_13070"/>
<evidence type="ECO:0000313" key="3">
    <source>
        <dbReference type="EMBL" id="KUN85874.1"/>
    </source>
</evidence>
<feature type="compositionally biased region" description="Low complexity" evidence="1">
    <location>
        <begin position="87"/>
        <end position="96"/>
    </location>
</feature>
<feature type="region of interest" description="Disordered" evidence="1">
    <location>
        <begin position="77"/>
        <end position="96"/>
    </location>
</feature>
<feature type="region of interest" description="Disordered" evidence="1">
    <location>
        <begin position="281"/>
        <end position="398"/>
    </location>
</feature>
<dbReference type="OrthoDB" id="4338553at2"/>
<proteinExistence type="predicted"/>
<feature type="region of interest" description="Disordered" evidence="1">
    <location>
        <begin position="49"/>
        <end position="68"/>
    </location>
</feature>
<name>A0A124I4A4_9ACTN</name>
<protein>
    <recommendedName>
        <fullName evidence="5">Extensin</fullName>
    </recommendedName>
</protein>